<protein>
    <submittedName>
        <fullName evidence="2">Uncharacterized protein</fullName>
    </submittedName>
</protein>
<evidence type="ECO:0000313" key="2">
    <source>
        <dbReference type="EMBL" id="MPM45074.1"/>
    </source>
</evidence>
<comment type="caution">
    <text evidence="2">The sequence shown here is derived from an EMBL/GenBank/DDBJ whole genome shotgun (WGS) entry which is preliminary data.</text>
</comment>
<evidence type="ECO:0000256" key="1">
    <source>
        <dbReference type="SAM" id="MobiDB-lite"/>
    </source>
</evidence>
<name>A0A645A5P3_9ZZZZ</name>
<reference evidence="2" key="1">
    <citation type="submission" date="2019-08" db="EMBL/GenBank/DDBJ databases">
        <authorList>
            <person name="Kucharzyk K."/>
            <person name="Murdoch R.W."/>
            <person name="Higgins S."/>
            <person name="Loffler F."/>
        </authorList>
    </citation>
    <scope>NUCLEOTIDE SEQUENCE</scope>
</reference>
<gene>
    <name evidence="2" type="ORF">SDC9_91759</name>
</gene>
<organism evidence="2">
    <name type="scientific">bioreactor metagenome</name>
    <dbReference type="NCBI Taxonomy" id="1076179"/>
    <lineage>
        <taxon>unclassified sequences</taxon>
        <taxon>metagenomes</taxon>
        <taxon>ecological metagenomes</taxon>
    </lineage>
</organism>
<proteinExistence type="predicted"/>
<accession>A0A645A5P3</accession>
<feature type="region of interest" description="Disordered" evidence="1">
    <location>
        <begin position="1"/>
        <end position="41"/>
    </location>
</feature>
<feature type="compositionally biased region" description="Basic and acidic residues" evidence="1">
    <location>
        <begin position="25"/>
        <end position="41"/>
    </location>
</feature>
<dbReference type="EMBL" id="VSSQ01010733">
    <property type="protein sequence ID" value="MPM45074.1"/>
    <property type="molecule type" value="Genomic_DNA"/>
</dbReference>
<dbReference type="AlphaFoldDB" id="A0A645A5P3"/>
<sequence>MNGRDQPNEQGGIGHIGDEEGNDGSEGRKSKTEPKKASIQKVEDQVVNKNFAFGVLHIISILPQKPRTVHPGFDFALGLWNSVS</sequence>